<comment type="pathway">
    <text evidence="1">Carbohydrate metabolism; tricarboxylic acid cycle.</text>
</comment>
<accession>A0ABW6K1M9</accession>
<dbReference type="InterPro" id="IPR016142">
    <property type="entry name" value="Citrate_synth-like_lrg_a-sub"/>
</dbReference>
<comment type="catalytic activity">
    <reaction evidence="4">
        <text>oxaloacetate + acetyl-CoA + H2O = citrate + CoA + H(+)</text>
        <dbReference type="Rhea" id="RHEA:16845"/>
        <dbReference type="ChEBI" id="CHEBI:15377"/>
        <dbReference type="ChEBI" id="CHEBI:15378"/>
        <dbReference type="ChEBI" id="CHEBI:16452"/>
        <dbReference type="ChEBI" id="CHEBI:16947"/>
        <dbReference type="ChEBI" id="CHEBI:57287"/>
        <dbReference type="ChEBI" id="CHEBI:57288"/>
        <dbReference type="EC" id="2.3.3.16"/>
    </reaction>
</comment>
<dbReference type="Pfam" id="PF00285">
    <property type="entry name" value="Citrate_synt"/>
    <property type="match status" value="1"/>
</dbReference>
<proteinExistence type="inferred from homology"/>
<dbReference type="SUPFAM" id="SSF48256">
    <property type="entry name" value="Citrate synthase"/>
    <property type="match status" value="1"/>
</dbReference>
<evidence type="ECO:0000256" key="2">
    <source>
        <dbReference type="ARBA" id="ARBA00010566"/>
    </source>
</evidence>
<dbReference type="Proteomes" id="UP001601058">
    <property type="component" value="Unassembled WGS sequence"/>
</dbReference>
<dbReference type="Gene3D" id="1.10.580.10">
    <property type="entry name" value="Citrate Synthase, domain 1"/>
    <property type="match status" value="1"/>
</dbReference>
<keyword evidence="3 5" id="KW-0808">Transferase</keyword>
<keyword evidence="8" id="KW-1185">Reference proteome</keyword>
<evidence type="ECO:0000256" key="4">
    <source>
        <dbReference type="ARBA" id="ARBA00049288"/>
    </source>
</evidence>
<sequence length="369" mass="41330">MIHYGLKGVIAAETGISHVDGEKGQLIYRGYEIGEIIDQCTFEEAAYLLWYGEFPTGEQLHDLKVSLVGNRQLPSYIIDLIVSLPDEMDLMSALRTILSAEGRKAYRWKPTIEQAIRMTAMAPTIIAFRRRHLEGKTFIPPKPELNHVENYLYMLKGEVPTKAHVNALETYMILTMEHGMNASTFSARVTASTESDIVSAITSAIGTMKGPLHGGAPSEVISLLNEVNEQGDAEKVIRNILKRGKKLMGFGHRIYKTIDPRSVALKSKLKAFSGEDKWLDLSMKVEKLGVQILEEVKPGRSLYTNVEFYAAAIMKAVQMEKELFTPTFTASRIVGWSAHILEQAENNVIFRPQSKYIGPIKKKEDSIQV</sequence>
<dbReference type="InterPro" id="IPR019810">
    <property type="entry name" value="Citrate_synthase_AS"/>
</dbReference>
<comment type="similarity">
    <text evidence="2 5 6">Belongs to the citrate synthase family.</text>
</comment>
<name>A0ABW6K1M9_9BACI</name>
<dbReference type="RefSeq" id="WP_389220052.1">
    <property type="nucleotide sequence ID" value="NZ_JBIACJ010000006.1"/>
</dbReference>
<dbReference type="PROSITE" id="PS00480">
    <property type="entry name" value="CITRATE_SYNTHASE"/>
    <property type="match status" value="1"/>
</dbReference>
<evidence type="ECO:0000256" key="6">
    <source>
        <dbReference type="RuleBase" id="RU003406"/>
    </source>
</evidence>
<dbReference type="PANTHER" id="PTHR11739">
    <property type="entry name" value="CITRATE SYNTHASE"/>
    <property type="match status" value="1"/>
</dbReference>
<dbReference type="PRINTS" id="PR00143">
    <property type="entry name" value="CITRTSNTHASE"/>
</dbReference>
<gene>
    <name evidence="7" type="ORF">ACFYKT_12820</name>
</gene>
<dbReference type="PIRSF" id="PIRSF001369">
    <property type="entry name" value="Citrate_synth"/>
    <property type="match status" value="1"/>
</dbReference>
<dbReference type="InterPro" id="IPR036969">
    <property type="entry name" value="Citrate_synthase_sf"/>
</dbReference>
<evidence type="ECO:0000313" key="8">
    <source>
        <dbReference type="Proteomes" id="UP001601058"/>
    </source>
</evidence>
<dbReference type="InterPro" id="IPR024176">
    <property type="entry name" value="Citrate_synthase_bac-typ"/>
</dbReference>
<evidence type="ECO:0000256" key="5">
    <source>
        <dbReference type="PIRNR" id="PIRNR001369"/>
    </source>
</evidence>
<reference evidence="7 8" key="1">
    <citation type="submission" date="2024-08" db="EMBL/GenBank/DDBJ databases">
        <title>Two novel Cytobacillus novel species.</title>
        <authorList>
            <person name="Liu G."/>
        </authorList>
    </citation>
    <scope>NUCLEOTIDE SEQUENCE [LARGE SCALE GENOMIC DNA]</scope>
    <source>
        <strain evidence="7 8">FJAT-53684</strain>
    </source>
</reference>
<dbReference type="Gene3D" id="1.10.230.10">
    <property type="entry name" value="Cytochrome P450-Terp, domain 2"/>
    <property type="match status" value="1"/>
</dbReference>
<dbReference type="EMBL" id="JBIACJ010000006">
    <property type="protein sequence ID" value="MFE8697220.1"/>
    <property type="molecule type" value="Genomic_DNA"/>
</dbReference>
<evidence type="ECO:0000256" key="3">
    <source>
        <dbReference type="ARBA" id="ARBA00022679"/>
    </source>
</evidence>
<dbReference type="CDD" id="cd06109">
    <property type="entry name" value="BsCS-I_like"/>
    <property type="match status" value="1"/>
</dbReference>
<protein>
    <recommendedName>
        <fullName evidence="5">Citrate synthase</fullName>
    </recommendedName>
</protein>
<dbReference type="PANTHER" id="PTHR11739:SF4">
    <property type="entry name" value="CITRATE SYNTHASE, PEROXISOMAL"/>
    <property type="match status" value="1"/>
</dbReference>
<organism evidence="7 8">
    <name type="scientific">Cytobacillus mangrovibacter</name>
    <dbReference type="NCBI Taxonomy" id="3299024"/>
    <lineage>
        <taxon>Bacteria</taxon>
        <taxon>Bacillati</taxon>
        <taxon>Bacillota</taxon>
        <taxon>Bacilli</taxon>
        <taxon>Bacillales</taxon>
        <taxon>Bacillaceae</taxon>
        <taxon>Cytobacillus</taxon>
    </lineage>
</organism>
<evidence type="ECO:0000313" key="7">
    <source>
        <dbReference type="EMBL" id="MFE8697220.1"/>
    </source>
</evidence>
<evidence type="ECO:0000256" key="1">
    <source>
        <dbReference type="ARBA" id="ARBA00005163"/>
    </source>
</evidence>
<dbReference type="InterPro" id="IPR016143">
    <property type="entry name" value="Citrate_synth-like_sm_a-sub"/>
</dbReference>
<dbReference type="InterPro" id="IPR002020">
    <property type="entry name" value="Citrate_synthase"/>
</dbReference>
<comment type="caution">
    <text evidence="7">The sequence shown here is derived from an EMBL/GenBank/DDBJ whole genome shotgun (WGS) entry which is preliminary data.</text>
</comment>